<dbReference type="Proteomes" id="UP000050360">
    <property type="component" value="Unassembled WGS sequence"/>
</dbReference>
<organism evidence="1 2">
    <name type="scientific">Candidatus Methanoperedens nitratireducens</name>
    <dbReference type="NCBI Taxonomy" id="1392998"/>
    <lineage>
        <taxon>Archaea</taxon>
        <taxon>Methanobacteriati</taxon>
        <taxon>Methanobacteriota</taxon>
        <taxon>Stenosarchaea group</taxon>
        <taxon>Methanomicrobia</taxon>
        <taxon>Methanosarcinales</taxon>
        <taxon>ANME-2 cluster</taxon>
        <taxon>Candidatus Methanoperedentaceae</taxon>
        <taxon>Candidatus Methanoperedens</taxon>
    </lineage>
</organism>
<evidence type="ECO:0000313" key="1">
    <source>
        <dbReference type="EMBL" id="KPQ41292.1"/>
    </source>
</evidence>
<gene>
    <name evidence="1" type="ORF">MPEBLZ_04158</name>
</gene>
<protein>
    <submittedName>
        <fullName evidence="1">Uncharacterized protein</fullName>
    </submittedName>
</protein>
<accession>A0A0P7ZA59</accession>
<comment type="caution">
    <text evidence="1">The sequence shown here is derived from an EMBL/GenBank/DDBJ whole genome shotgun (WGS) entry which is preliminary data.</text>
</comment>
<dbReference type="AlphaFoldDB" id="A0A0P7ZA59"/>
<name>A0A0P7ZA59_9EURY</name>
<sequence length="66" mass="7399">MLFLSAVNADMENPIQWEPLIEELAALPENVNIASLVIEYDGNFLDNAPPKYQGKGYFIQNGVFLL</sequence>
<evidence type="ECO:0000313" key="2">
    <source>
        <dbReference type="Proteomes" id="UP000050360"/>
    </source>
</evidence>
<reference evidence="1 2" key="1">
    <citation type="submission" date="2015-09" db="EMBL/GenBank/DDBJ databases">
        <title>A metagenomics-based metabolic model of nitrate-dependent anaerobic oxidation of methane by Methanoperedens-like archaea.</title>
        <authorList>
            <person name="Arshad A."/>
            <person name="Speth D.R."/>
            <person name="De Graaf R.M."/>
            <person name="Op Den Camp H.J."/>
            <person name="Jetten M.S."/>
            <person name="Welte C.U."/>
        </authorList>
    </citation>
    <scope>NUCLEOTIDE SEQUENCE [LARGE SCALE GENOMIC DNA]</scope>
</reference>
<proteinExistence type="predicted"/>
<dbReference type="EMBL" id="LKCM01000384">
    <property type="protein sequence ID" value="KPQ41292.1"/>
    <property type="molecule type" value="Genomic_DNA"/>
</dbReference>